<feature type="domain" description="Response regulatory" evidence="2">
    <location>
        <begin position="2"/>
        <end position="115"/>
    </location>
</feature>
<dbReference type="SMART" id="SM00448">
    <property type="entry name" value="REC"/>
    <property type="match status" value="1"/>
</dbReference>
<dbReference type="GO" id="GO:0000156">
    <property type="term" value="F:phosphorelay response regulator activity"/>
    <property type="evidence" value="ECO:0007669"/>
    <property type="project" value="InterPro"/>
</dbReference>
<dbReference type="PANTHER" id="PTHR37299">
    <property type="entry name" value="TRANSCRIPTIONAL REGULATOR-RELATED"/>
    <property type="match status" value="1"/>
</dbReference>
<dbReference type="RefSeq" id="WP_138366863.1">
    <property type="nucleotide sequence ID" value="NZ_VCEJ01000004.1"/>
</dbReference>
<evidence type="ECO:0000313" key="5">
    <source>
        <dbReference type="Proteomes" id="UP000306402"/>
    </source>
</evidence>
<dbReference type="FunFam" id="3.40.50.2300:FF:000361">
    <property type="entry name" value="Two-component system response regulator"/>
    <property type="match status" value="1"/>
</dbReference>
<feature type="modified residue" description="4-aspartylphosphate" evidence="1">
    <location>
        <position position="55"/>
    </location>
</feature>
<dbReference type="EMBL" id="VCEJ01000004">
    <property type="protein sequence ID" value="TLV01492.1"/>
    <property type="molecule type" value="Genomic_DNA"/>
</dbReference>
<evidence type="ECO:0000259" key="3">
    <source>
        <dbReference type="PROSITE" id="PS50930"/>
    </source>
</evidence>
<keyword evidence="1" id="KW-0597">Phosphoprotein</keyword>
<organism evidence="4 5">
    <name type="scientific">Dyadobacter luticola</name>
    <dbReference type="NCBI Taxonomy" id="1979387"/>
    <lineage>
        <taxon>Bacteria</taxon>
        <taxon>Pseudomonadati</taxon>
        <taxon>Bacteroidota</taxon>
        <taxon>Cytophagia</taxon>
        <taxon>Cytophagales</taxon>
        <taxon>Spirosomataceae</taxon>
        <taxon>Dyadobacter</taxon>
    </lineage>
</organism>
<evidence type="ECO:0000256" key="1">
    <source>
        <dbReference type="PROSITE-ProRule" id="PRU00169"/>
    </source>
</evidence>
<dbReference type="PROSITE" id="PS50930">
    <property type="entry name" value="HTH_LYTTR"/>
    <property type="match status" value="1"/>
</dbReference>
<dbReference type="SUPFAM" id="SSF52172">
    <property type="entry name" value="CheY-like"/>
    <property type="match status" value="1"/>
</dbReference>
<dbReference type="OrthoDB" id="646623at2"/>
<feature type="domain" description="HTH LytTR-type" evidence="3">
    <location>
        <begin position="154"/>
        <end position="261"/>
    </location>
</feature>
<dbReference type="AlphaFoldDB" id="A0A5R9KYV1"/>
<dbReference type="InterPro" id="IPR011006">
    <property type="entry name" value="CheY-like_superfamily"/>
</dbReference>
<dbReference type="Gene3D" id="3.40.50.2300">
    <property type="match status" value="1"/>
</dbReference>
<dbReference type="PROSITE" id="PS50110">
    <property type="entry name" value="RESPONSE_REGULATORY"/>
    <property type="match status" value="1"/>
</dbReference>
<keyword evidence="5" id="KW-1185">Reference proteome</keyword>
<gene>
    <name evidence="4" type="ORF">FEN17_18875</name>
</gene>
<reference evidence="4 5" key="1">
    <citation type="submission" date="2019-05" db="EMBL/GenBank/DDBJ databases">
        <authorList>
            <person name="Qu J.-H."/>
        </authorList>
    </citation>
    <scope>NUCLEOTIDE SEQUENCE [LARGE SCALE GENOMIC DNA]</scope>
    <source>
        <strain evidence="4 5">T17</strain>
    </source>
</reference>
<dbReference type="Gene3D" id="2.40.50.1020">
    <property type="entry name" value="LytTr DNA-binding domain"/>
    <property type="match status" value="1"/>
</dbReference>
<dbReference type="InterPro" id="IPR007492">
    <property type="entry name" value="LytTR_DNA-bd_dom"/>
</dbReference>
<sequence length="261" mass="30260">MRVLIIEDEELAERKLRRLIAEVDPSFQIEGVTISIADSVAWLQSHDAPDVIFMDIELADGQCFEIFEYIKIQSRVIFTTSYDEYALQAFKVNSIDYLLKPIQLEDLDRSIRKLKELVGESAEKSVTAPVLDIEKLLKGLQSTTTPAQQYRKRFLVKQGVKQFSVEVSEIMYFYSDEKISFFRTAKNQKYLVDYSIDELVGLLDPEHFFQLNRGLIVSHQGVENIQPYFGNRLAITLKPAFEREALVSRERVRDFKAWMGK</sequence>
<dbReference type="InterPro" id="IPR046947">
    <property type="entry name" value="LytR-like"/>
</dbReference>
<protein>
    <submittedName>
        <fullName evidence="4">Response regulator transcription factor</fullName>
    </submittedName>
</protein>
<dbReference type="SMART" id="SM00850">
    <property type="entry name" value="LytTR"/>
    <property type="match status" value="1"/>
</dbReference>
<dbReference type="Proteomes" id="UP000306402">
    <property type="component" value="Unassembled WGS sequence"/>
</dbReference>
<name>A0A5R9KYV1_9BACT</name>
<dbReference type="GO" id="GO:0003677">
    <property type="term" value="F:DNA binding"/>
    <property type="evidence" value="ECO:0007669"/>
    <property type="project" value="InterPro"/>
</dbReference>
<dbReference type="InterPro" id="IPR001789">
    <property type="entry name" value="Sig_transdc_resp-reg_receiver"/>
</dbReference>
<dbReference type="Pfam" id="PF04397">
    <property type="entry name" value="LytTR"/>
    <property type="match status" value="1"/>
</dbReference>
<comment type="caution">
    <text evidence="4">The sequence shown here is derived from an EMBL/GenBank/DDBJ whole genome shotgun (WGS) entry which is preliminary data.</text>
</comment>
<evidence type="ECO:0000259" key="2">
    <source>
        <dbReference type="PROSITE" id="PS50110"/>
    </source>
</evidence>
<dbReference type="PANTHER" id="PTHR37299:SF1">
    <property type="entry name" value="STAGE 0 SPORULATION PROTEIN A HOMOLOG"/>
    <property type="match status" value="1"/>
</dbReference>
<dbReference type="Pfam" id="PF00072">
    <property type="entry name" value="Response_reg"/>
    <property type="match status" value="1"/>
</dbReference>
<accession>A0A5R9KYV1</accession>
<evidence type="ECO:0000313" key="4">
    <source>
        <dbReference type="EMBL" id="TLV01492.1"/>
    </source>
</evidence>
<proteinExistence type="predicted"/>